<evidence type="ECO:0000313" key="1">
    <source>
        <dbReference type="EMBL" id="CAD5112762.1"/>
    </source>
</evidence>
<dbReference type="Proteomes" id="UP000549394">
    <property type="component" value="Unassembled WGS sequence"/>
</dbReference>
<proteinExistence type="predicted"/>
<dbReference type="EMBL" id="CAJFCJ010000003">
    <property type="protein sequence ID" value="CAD5112762.1"/>
    <property type="molecule type" value="Genomic_DNA"/>
</dbReference>
<dbReference type="AlphaFoldDB" id="A0A7I8VAN8"/>
<sequence length="389" mass="45208">MADKHRNLFKFKSTKTTKSYKSETEKNKCLIEEKTAQNDNCKKSVVKNKKQSEKSNNATITKYFLTKEINSVVQLKNLQPGSSCKEIEKDYCVEVGPSKKRKHIECIELLSSSQSSDDEIMEKKSPVKKNYFEDLTSLDKSFAKHLHKKLLHQQKCDDIKIEGSLTVFVRRKSHSFINFLQNFCAKKSNIEIDIAKLIRQVQPEKDIKCKYVIITDTSFDYDKASLAVNILKFGLDGQLYIIHIEDMCASDLPNIFRDWKIECQQIIIHLAEHPIVINNYIGEFFQSFKQLSSSNKLFICIAIEINNASRHCNFPYRNCDLLVDLDGLKNCLQNRFIKTFQLQNKHSTLVNPYIKIIHFLSEINPDSLVEKPNLKELVNKHIENLQKKY</sequence>
<reference evidence="1 2" key="1">
    <citation type="submission" date="2020-08" db="EMBL/GenBank/DDBJ databases">
        <authorList>
            <person name="Hejnol A."/>
        </authorList>
    </citation>
    <scope>NUCLEOTIDE SEQUENCE [LARGE SCALE GENOMIC DNA]</scope>
</reference>
<accession>A0A7I8VAN8</accession>
<organism evidence="1 2">
    <name type="scientific">Dimorphilus gyrociliatus</name>
    <dbReference type="NCBI Taxonomy" id="2664684"/>
    <lineage>
        <taxon>Eukaryota</taxon>
        <taxon>Metazoa</taxon>
        <taxon>Spiralia</taxon>
        <taxon>Lophotrochozoa</taxon>
        <taxon>Annelida</taxon>
        <taxon>Polychaeta</taxon>
        <taxon>Polychaeta incertae sedis</taxon>
        <taxon>Dinophilidae</taxon>
        <taxon>Dimorphilus</taxon>
    </lineage>
</organism>
<evidence type="ECO:0000313" key="2">
    <source>
        <dbReference type="Proteomes" id="UP000549394"/>
    </source>
</evidence>
<gene>
    <name evidence="1" type="ORF">DGYR_LOCUS1844</name>
</gene>
<name>A0A7I8VAN8_9ANNE</name>
<protein>
    <submittedName>
        <fullName evidence="1">Uncharacterized protein</fullName>
    </submittedName>
</protein>
<comment type="caution">
    <text evidence="1">The sequence shown here is derived from an EMBL/GenBank/DDBJ whole genome shotgun (WGS) entry which is preliminary data.</text>
</comment>
<keyword evidence="2" id="KW-1185">Reference proteome</keyword>